<evidence type="ECO:0000256" key="1">
    <source>
        <dbReference type="ARBA" id="ARBA00007754"/>
    </source>
</evidence>
<feature type="active site" description="Proton donor" evidence="4">
    <location>
        <position position="332"/>
    </location>
</feature>
<organism evidence="9 10">
    <name type="scientific">Ruminococcus albus (strain ATCC 27210 / DSM 20455 / JCM 14654 / NCDO 2250 / 7)</name>
    <dbReference type="NCBI Taxonomy" id="697329"/>
    <lineage>
        <taxon>Bacteria</taxon>
        <taxon>Bacillati</taxon>
        <taxon>Bacillota</taxon>
        <taxon>Clostridia</taxon>
        <taxon>Eubacteriales</taxon>
        <taxon>Oscillospiraceae</taxon>
        <taxon>Ruminococcus</taxon>
    </lineage>
</organism>
<name>E6UIT8_RUMA7</name>
<reference evidence="9 10" key="1">
    <citation type="journal article" date="2011" name="J. Bacteriol.">
        <title>Complete genome of the cellulolytic ruminal bacterium Ruminococcus albus 7.</title>
        <authorList>
            <person name="Suen G."/>
            <person name="Stevenson D.M."/>
            <person name="Bruce D.C."/>
            <person name="Chertkov O."/>
            <person name="Copeland A."/>
            <person name="Cheng J.F."/>
            <person name="Detter C."/>
            <person name="Detter J.C."/>
            <person name="Goodwin L.A."/>
            <person name="Han C.S."/>
            <person name="Hauser L.J."/>
            <person name="Ivanova N.N."/>
            <person name="Kyrpides N.C."/>
            <person name="Land M.L."/>
            <person name="Lapidus A."/>
            <person name="Lucas S."/>
            <person name="Ovchinnikova G."/>
            <person name="Pitluck S."/>
            <person name="Tapia R."/>
            <person name="Woyke T."/>
            <person name="Boyum J."/>
            <person name="Mead D."/>
            <person name="Weimer P.J."/>
        </authorList>
    </citation>
    <scope>NUCLEOTIDE SEQUENCE [LARGE SCALE GENOMIC DNA]</scope>
    <source>
        <strain evidence="10">ATCC 27210 / DSM 20455 / JCM 14654 / NCDO 2250 / 7</strain>
    </source>
</reference>
<dbReference type="Gene3D" id="1.10.1330.10">
    <property type="entry name" value="Dockerin domain"/>
    <property type="match status" value="1"/>
</dbReference>
<dbReference type="PROSITE" id="PS51766">
    <property type="entry name" value="DOCKERIN"/>
    <property type="match status" value="1"/>
</dbReference>
<dbReference type="SUPFAM" id="SSF51445">
    <property type="entry name" value="(Trans)glycosidases"/>
    <property type="match status" value="1"/>
</dbReference>
<dbReference type="PANTHER" id="PTHR40079:SF4">
    <property type="entry name" value="GH26 DOMAIN-CONTAINING PROTEIN-RELATED"/>
    <property type="match status" value="1"/>
</dbReference>
<dbReference type="GO" id="GO:0006080">
    <property type="term" value="P:substituted mannan metabolic process"/>
    <property type="evidence" value="ECO:0007669"/>
    <property type="project" value="InterPro"/>
</dbReference>
<evidence type="ECO:0000256" key="4">
    <source>
        <dbReference type="PROSITE-ProRule" id="PRU01100"/>
    </source>
</evidence>
<dbReference type="InterPro" id="IPR008979">
    <property type="entry name" value="Galactose-bd-like_sf"/>
</dbReference>
<dbReference type="AlphaFoldDB" id="E6UIT8"/>
<dbReference type="InterPro" id="IPR016134">
    <property type="entry name" value="Dockerin_dom"/>
</dbReference>
<dbReference type="CDD" id="cd14256">
    <property type="entry name" value="Dockerin_I"/>
    <property type="match status" value="1"/>
</dbReference>
<evidence type="ECO:0000256" key="5">
    <source>
        <dbReference type="SAM" id="SignalP"/>
    </source>
</evidence>
<feature type="active site" description="Nucleophile" evidence="4">
    <location>
        <position position="424"/>
    </location>
</feature>
<proteinExistence type="inferred from homology"/>
<dbReference type="InterPro" id="IPR036439">
    <property type="entry name" value="Dockerin_dom_sf"/>
</dbReference>
<dbReference type="HOGENOM" id="CLU_016930_1_1_9"/>
<dbReference type="Proteomes" id="UP000006919">
    <property type="component" value="Chromosome"/>
</dbReference>
<dbReference type="PROSITE" id="PS51764">
    <property type="entry name" value="GH26"/>
    <property type="match status" value="1"/>
</dbReference>
<sequence length="575" mass="63604" precursor="true">MWKKTLAFTAALGILFQTIPFCTATAAEIRYEAEDAALTGKLECISESSASGGKVVGKFANSDDVITFTVNIPADGAYDLIINSMGYGGDKTNKISIDGTYVGTFVTKAEVYNDAVLSRVIMKAGTHKISITKSWGWIAVDYLKIIPAETIPDSAYQVSKTLSDPNATAETKALFSYLCDGYGKQVLSGQVADDGLDSNEFKAIYEVTGKKPAILGLDMMRYTPSRNAFGDPNFKAVERAVDFHNENGIVTFCWHWNSPGMYLKSGNDEENGNPRWWGGFYTRNTTIDIEAIMNGKDKKGLEAIDADIAGIAKQLLRLQDAGVPVLWRPLHEASGGWFWWGAKGAEAYKKLYIYLYDQLTNKYGCHNLIWVWNGQNPNWYPGDKYVDVIGEDLYLDKHSYSASASKFSEILEYSKGKKMIALSENGVVFDIDNVIASGTKWAWFGTWNGNFITKNGKFSDEYTEAYVLKKTYQSKYVITLDELPDWSTYSAGTTPMSYYIAGDANCDGTVDLADVVLVLKVISDPGKYGEKGTNATHITVQGAKNADVYERGSGLTSQDEIEIQRYLLKMVHSLK</sequence>
<feature type="chain" id="PRO_5003213109" evidence="5">
    <location>
        <begin position="27"/>
        <end position="575"/>
    </location>
</feature>
<dbReference type="STRING" id="697329.Rumal_0863"/>
<dbReference type="InterPro" id="IPR005084">
    <property type="entry name" value="CBM6"/>
</dbReference>
<feature type="domain" description="Dockerin" evidence="8">
    <location>
        <begin position="497"/>
        <end position="575"/>
    </location>
</feature>
<keyword evidence="2 4" id="KW-0378">Hydrolase</keyword>
<dbReference type="Gene3D" id="3.20.20.80">
    <property type="entry name" value="Glycosidases"/>
    <property type="match status" value="1"/>
</dbReference>
<dbReference type="CDD" id="cd04086">
    <property type="entry name" value="CBM35_mannanase-like"/>
    <property type="match status" value="1"/>
</dbReference>
<dbReference type="PROSITE" id="PS51175">
    <property type="entry name" value="CBM6"/>
    <property type="match status" value="1"/>
</dbReference>
<keyword evidence="5" id="KW-0732">Signal</keyword>
<dbReference type="PANTHER" id="PTHR40079">
    <property type="entry name" value="MANNAN ENDO-1,4-BETA-MANNOSIDASE E-RELATED"/>
    <property type="match status" value="1"/>
</dbReference>
<comment type="similarity">
    <text evidence="1 4">Belongs to the glycosyl hydrolase 26 family.</text>
</comment>
<dbReference type="InterPro" id="IPR018247">
    <property type="entry name" value="EF_Hand_1_Ca_BS"/>
</dbReference>
<dbReference type="eggNOG" id="COG4124">
    <property type="taxonomic scope" value="Bacteria"/>
</dbReference>
<dbReference type="KEGG" id="ral:Rumal_0863"/>
<feature type="domain" description="CBM6" evidence="6">
    <location>
        <begin position="29"/>
        <end position="146"/>
    </location>
</feature>
<dbReference type="PRINTS" id="PR00739">
    <property type="entry name" value="GLHYDRLASE26"/>
</dbReference>
<feature type="signal peptide" evidence="5">
    <location>
        <begin position="1"/>
        <end position="26"/>
    </location>
</feature>
<evidence type="ECO:0000259" key="8">
    <source>
        <dbReference type="PROSITE" id="PS51766"/>
    </source>
</evidence>
<dbReference type="EMBL" id="CP002403">
    <property type="protein sequence ID" value="ADU21390.1"/>
    <property type="molecule type" value="Genomic_DNA"/>
</dbReference>
<dbReference type="Pfam" id="PF16990">
    <property type="entry name" value="CBM_35"/>
    <property type="match status" value="1"/>
</dbReference>
<accession>E6UIT8</accession>
<feature type="domain" description="GH26" evidence="7">
    <location>
        <begin position="169"/>
        <end position="481"/>
    </location>
</feature>
<evidence type="ECO:0000259" key="7">
    <source>
        <dbReference type="PROSITE" id="PS51764"/>
    </source>
</evidence>
<dbReference type="SUPFAM" id="SSF63446">
    <property type="entry name" value="Type I dockerin domain"/>
    <property type="match status" value="1"/>
</dbReference>
<gene>
    <name evidence="9" type="ordered locus">Rumal_0863</name>
</gene>
<dbReference type="GO" id="GO:0000272">
    <property type="term" value="P:polysaccharide catabolic process"/>
    <property type="evidence" value="ECO:0007669"/>
    <property type="project" value="InterPro"/>
</dbReference>
<dbReference type="GO" id="GO:0030246">
    <property type="term" value="F:carbohydrate binding"/>
    <property type="evidence" value="ECO:0007669"/>
    <property type="project" value="InterPro"/>
</dbReference>
<protein>
    <submittedName>
        <fullName evidence="9">Mannan endo-1,4-beta-mannosidase</fullName>
        <ecNumber evidence="9">3.2.1.78</ecNumber>
    </submittedName>
</protein>
<dbReference type="Pfam" id="PF02156">
    <property type="entry name" value="Glyco_hydro_26"/>
    <property type="match status" value="1"/>
</dbReference>
<dbReference type="GO" id="GO:0016985">
    <property type="term" value="F:mannan endo-1,4-beta-mannosidase activity"/>
    <property type="evidence" value="ECO:0007669"/>
    <property type="project" value="UniProtKB-EC"/>
</dbReference>
<dbReference type="PROSITE" id="PS00018">
    <property type="entry name" value="EF_HAND_1"/>
    <property type="match status" value="1"/>
</dbReference>
<evidence type="ECO:0000256" key="3">
    <source>
        <dbReference type="ARBA" id="ARBA00023295"/>
    </source>
</evidence>
<dbReference type="RefSeq" id="WP_013497568.1">
    <property type="nucleotide sequence ID" value="NC_014833.1"/>
</dbReference>
<dbReference type="Gene3D" id="2.60.120.260">
    <property type="entry name" value="Galactose-binding domain-like"/>
    <property type="match status" value="1"/>
</dbReference>
<keyword evidence="3 4" id="KW-0326">Glycosidase</keyword>
<dbReference type="EC" id="3.2.1.78" evidence="9"/>
<evidence type="ECO:0000313" key="10">
    <source>
        <dbReference type="Proteomes" id="UP000006919"/>
    </source>
</evidence>
<dbReference type="InterPro" id="IPR000805">
    <property type="entry name" value="Glyco_hydro_26"/>
</dbReference>
<evidence type="ECO:0000313" key="9">
    <source>
        <dbReference type="EMBL" id="ADU21390.1"/>
    </source>
</evidence>
<evidence type="ECO:0000256" key="2">
    <source>
        <dbReference type="ARBA" id="ARBA00022801"/>
    </source>
</evidence>
<dbReference type="SUPFAM" id="SSF49785">
    <property type="entry name" value="Galactose-binding domain-like"/>
    <property type="match status" value="1"/>
</dbReference>
<dbReference type="InterPro" id="IPR022790">
    <property type="entry name" value="GH26_dom"/>
</dbReference>
<evidence type="ECO:0000259" key="6">
    <source>
        <dbReference type="PROSITE" id="PS51175"/>
    </source>
</evidence>
<dbReference type="InterPro" id="IPR017853">
    <property type="entry name" value="GH"/>
</dbReference>
<dbReference type="OrthoDB" id="9802773at2"/>